<dbReference type="PROSITE" id="PS51004">
    <property type="entry name" value="SEMA"/>
    <property type="match status" value="1"/>
</dbReference>
<dbReference type="InterPro" id="IPR001627">
    <property type="entry name" value="Semap_dom"/>
</dbReference>
<dbReference type="GO" id="GO:0050772">
    <property type="term" value="P:positive regulation of axonogenesis"/>
    <property type="evidence" value="ECO:0007669"/>
    <property type="project" value="TreeGrafter"/>
</dbReference>
<dbReference type="InterPro" id="IPR016201">
    <property type="entry name" value="PSI"/>
</dbReference>
<dbReference type="GO" id="GO:0002116">
    <property type="term" value="C:semaphorin receptor complex"/>
    <property type="evidence" value="ECO:0007669"/>
    <property type="project" value="TreeGrafter"/>
</dbReference>
<dbReference type="GO" id="GO:0008360">
    <property type="term" value="P:regulation of cell shape"/>
    <property type="evidence" value="ECO:0007669"/>
    <property type="project" value="TreeGrafter"/>
</dbReference>
<gene>
    <name evidence="6" type="ORF">GSTENG00009543001</name>
</gene>
<sequence length="664" mass="73824">MAWCWWWAWLSLALTTTCCRPTEAKAPEFVSATLINNVVADPQTGLLYVGAVNSLHQLSPDLQVLSRSETGPKRDNRLCTPPVTEACEEAVDTDNHNKLLLVHRAQNALVVCGSVFRGICSLRNLSRVEEVIYYSDTKGEKSYVASTEEGVSVVGVMSYYQKGGEDLAVFLVGKGYGSQDSTKLISTRILQDYGDWVVFDNIIEAAAVQSNPFVLRYLHNFRFAFKDRSYVYFLFSRTLGAQDTKNFTFIARLCENDHGYYSYTELQLNCSTGNKHNKAQAAFVTTPGPVLVQNISSWDQDGVVSASDKVLFVTFTSDDEPSSSAMCMFPLRSINRRLMEMLEACYSGNGVINGKPGVYLPYSSKPDDCQSHQQKNMLESNKCGAEFLPSPLASRAEAALTAEPLLVRKAELTAVAVSVEMEHTVAFVGTASGEVLKVHLSARPEVYGRASAELTRDKVNKNLLLDPSGRHLYITRERRITKVPVQTCHLKTDCQSCMALKDPYCGWCVLEGRCISCVTSEWGCQWNIEDHSCSDRDDAVPDRCPRFESPKPLLIPVGFGIPIRFQGRNLDVYWKQGSTFTIGTELMKSTETDVVQKDSEFTFTGYKVSGGQPWVAASRATAEWKLEYSLNLSNKCLFCVCVCVCVRACVRACVCSFPMTSTRR</sequence>
<dbReference type="SUPFAM" id="SSF103575">
    <property type="entry name" value="Plexin repeat"/>
    <property type="match status" value="1"/>
</dbReference>
<feature type="chain" id="PRO_5004244127" evidence="4">
    <location>
        <begin position="20"/>
        <end position="664"/>
    </location>
</feature>
<keyword evidence="4" id="KW-0732">Signal</keyword>
<comment type="caution">
    <text evidence="3">Lacks conserved residue(s) required for the propagation of feature annotation.</text>
</comment>
<dbReference type="SMART" id="SM00630">
    <property type="entry name" value="Sema"/>
    <property type="match status" value="1"/>
</dbReference>
<name>Q4T032_TETNG</name>
<evidence type="ECO:0000256" key="2">
    <source>
        <dbReference type="ARBA" id="ARBA00023180"/>
    </source>
</evidence>
<evidence type="ECO:0000256" key="3">
    <source>
        <dbReference type="PROSITE-ProRule" id="PRU00352"/>
    </source>
</evidence>
<dbReference type="FunFam" id="2.130.10.10:FF:000812">
    <property type="entry name" value="Plexin B2a"/>
    <property type="match status" value="1"/>
</dbReference>
<accession>Q4T032</accession>
<dbReference type="InterPro" id="IPR015943">
    <property type="entry name" value="WD40/YVTN_repeat-like_dom_sf"/>
</dbReference>
<dbReference type="GO" id="GO:0005886">
    <property type="term" value="C:plasma membrane"/>
    <property type="evidence" value="ECO:0007669"/>
    <property type="project" value="TreeGrafter"/>
</dbReference>
<dbReference type="GO" id="GO:0030334">
    <property type="term" value="P:regulation of cell migration"/>
    <property type="evidence" value="ECO:0007669"/>
    <property type="project" value="TreeGrafter"/>
</dbReference>
<dbReference type="PANTHER" id="PTHR22625">
    <property type="entry name" value="PLEXIN"/>
    <property type="match status" value="1"/>
</dbReference>
<dbReference type="SUPFAM" id="SSF101912">
    <property type="entry name" value="Sema domain"/>
    <property type="match status" value="1"/>
</dbReference>
<feature type="domain" description="Sema" evidence="5">
    <location>
        <begin position="9"/>
        <end position="485"/>
    </location>
</feature>
<dbReference type="InterPro" id="IPR013783">
    <property type="entry name" value="Ig-like_fold"/>
</dbReference>
<dbReference type="GO" id="GO:0017154">
    <property type="term" value="F:semaphorin receptor activity"/>
    <property type="evidence" value="ECO:0007669"/>
    <property type="project" value="InterPro"/>
</dbReference>
<dbReference type="InterPro" id="IPR031148">
    <property type="entry name" value="Plexin"/>
</dbReference>
<dbReference type="GO" id="GO:0007162">
    <property type="term" value="P:negative regulation of cell adhesion"/>
    <property type="evidence" value="ECO:0007669"/>
    <property type="project" value="TreeGrafter"/>
</dbReference>
<dbReference type="InterPro" id="IPR036352">
    <property type="entry name" value="Semap_dom_sf"/>
</dbReference>
<dbReference type="Pfam" id="PF24479">
    <property type="entry name" value="PSI_PlexinA-B"/>
    <property type="match status" value="1"/>
</dbReference>
<dbReference type="KEGG" id="tng:GSTEN00009543G001"/>
<organism evidence="6">
    <name type="scientific">Tetraodon nigroviridis</name>
    <name type="common">Spotted green pufferfish</name>
    <name type="synonym">Chelonodon nigroviridis</name>
    <dbReference type="NCBI Taxonomy" id="99883"/>
    <lineage>
        <taxon>Eukaryota</taxon>
        <taxon>Metazoa</taxon>
        <taxon>Chordata</taxon>
        <taxon>Craniata</taxon>
        <taxon>Vertebrata</taxon>
        <taxon>Euteleostomi</taxon>
        <taxon>Actinopterygii</taxon>
        <taxon>Neopterygii</taxon>
        <taxon>Teleostei</taxon>
        <taxon>Neoteleostei</taxon>
        <taxon>Acanthomorphata</taxon>
        <taxon>Eupercaria</taxon>
        <taxon>Tetraodontiformes</taxon>
        <taxon>Tetradontoidea</taxon>
        <taxon>Tetraodontidae</taxon>
        <taxon>Tetraodon</taxon>
    </lineage>
</organism>
<dbReference type="SMART" id="SM00423">
    <property type="entry name" value="PSI"/>
    <property type="match status" value="1"/>
</dbReference>
<evidence type="ECO:0000259" key="5">
    <source>
        <dbReference type="PROSITE" id="PS51004"/>
    </source>
</evidence>
<dbReference type="Gene3D" id="2.60.40.10">
    <property type="entry name" value="Immunoglobulins"/>
    <property type="match status" value="1"/>
</dbReference>
<keyword evidence="2" id="KW-0325">Glycoprotein</keyword>
<protein>
    <submittedName>
        <fullName evidence="6">(spotted green pufferfish) hypothetical protein</fullName>
    </submittedName>
</protein>
<proteinExistence type="predicted"/>
<dbReference type="EMBL" id="CAAE01011372">
    <property type="protein sequence ID" value="CAF93750.1"/>
    <property type="molecule type" value="Genomic_DNA"/>
</dbReference>
<dbReference type="Gene3D" id="2.130.10.10">
    <property type="entry name" value="YVTN repeat-like/Quinoprotein amine dehydrogenase"/>
    <property type="match status" value="1"/>
</dbReference>
<dbReference type="Pfam" id="PF01403">
    <property type="entry name" value="Sema"/>
    <property type="match status" value="1"/>
</dbReference>
<evidence type="ECO:0000313" key="6">
    <source>
        <dbReference type="EMBL" id="CAF93750.1"/>
    </source>
</evidence>
<dbReference type="OrthoDB" id="125363at2759"/>
<evidence type="ECO:0000256" key="1">
    <source>
        <dbReference type="ARBA" id="ARBA00023157"/>
    </source>
</evidence>
<comment type="caution">
    <text evidence="6">The sequence shown here is derived from an EMBL/GenBank/DDBJ whole genome shotgun (WGS) entry which is preliminary data.</text>
</comment>
<reference evidence="6" key="2">
    <citation type="submission" date="2004-02" db="EMBL/GenBank/DDBJ databases">
        <authorList>
            <consortium name="Genoscope"/>
            <consortium name="Whitehead Institute Centre for Genome Research"/>
        </authorList>
    </citation>
    <scope>NUCLEOTIDE SEQUENCE</scope>
</reference>
<dbReference type="AlphaFoldDB" id="Q4T032"/>
<feature type="signal peptide" evidence="4">
    <location>
        <begin position="1"/>
        <end position="19"/>
    </location>
</feature>
<keyword evidence="1" id="KW-1015">Disulfide bond</keyword>
<dbReference type="GO" id="GO:0007411">
    <property type="term" value="P:axon guidance"/>
    <property type="evidence" value="ECO:0007669"/>
    <property type="project" value="UniProtKB-ARBA"/>
</dbReference>
<dbReference type="PANTHER" id="PTHR22625:SF9">
    <property type="entry name" value="PLEXIN-B2"/>
    <property type="match status" value="1"/>
</dbReference>
<reference evidence="6" key="1">
    <citation type="journal article" date="2004" name="Nature">
        <title>Genome duplication in the teleost fish Tetraodon nigroviridis reveals the early vertebrate proto-karyotype.</title>
        <authorList>
            <person name="Jaillon O."/>
            <person name="Aury J.-M."/>
            <person name="Brunet F."/>
            <person name="Petit J.-L."/>
            <person name="Stange-Thomann N."/>
            <person name="Mauceli E."/>
            <person name="Bouneau L."/>
            <person name="Fischer C."/>
            <person name="Ozouf-Costaz C."/>
            <person name="Bernot A."/>
            <person name="Nicaud S."/>
            <person name="Jaffe D."/>
            <person name="Fisher S."/>
            <person name="Lutfalla G."/>
            <person name="Dossat C."/>
            <person name="Segurens B."/>
            <person name="Dasilva C."/>
            <person name="Salanoubat M."/>
            <person name="Levy M."/>
            <person name="Boudet N."/>
            <person name="Castellano S."/>
            <person name="Anthouard V."/>
            <person name="Jubin C."/>
            <person name="Castelli V."/>
            <person name="Katinka M."/>
            <person name="Vacherie B."/>
            <person name="Biemont C."/>
            <person name="Skalli Z."/>
            <person name="Cattolico L."/>
            <person name="Poulain J."/>
            <person name="De Berardinis V."/>
            <person name="Cruaud C."/>
            <person name="Duprat S."/>
            <person name="Brottier P."/>
            <person name="Coutanceau J.-P."/>
            <person name="Gouzy J."/>
            <person name="Parra G."/>
            <person name="Lardier G."/>
            <person name="Chapple C."/>
            <person name="McKernan K.J."/>
            <person name="McEwan P."/>
            <person name="Bosak S."/>
            <person name="Kellis M."/>
            <person name="Volff J.-N."/>
            <person name="Guigo R."/>
            <person name="Zody M.C."/>
            <person name="Mesirov J."/>
            <person name="Lindblad-Toh K."/>
            <person name="Birren B."/>
            <person name="Nusbaum C."/>
            <person name="Kahn D."/>
            <person name="Robinson-Rechavi M."/>
            <person name="Laudet V."/>
            <person name="Schachter V."/>
            <person name="Quetier F."/>
            <person name="Saurin W."/>
            <person name="Scarpelli C."/>
            <person name="Wincker P."/>
            <person name="Lander E.S."/>
            <person name="Weissenbach J."/>
            <person name="Roest Crollius H."/>
        </authorList>
    </citation>
    <scope>NUCLEOTIDE SEQUENCE [LARGE SCALE GENOMIC DNA]</scope>
</reference>
<evidence type="ECO:0000256" key="4">
    <source>
        <dbReference type="SAM" id="SignalP"/>
    </source>
</evidence>